<dbReference type="EMBL" id="CP001727">
    <property type="protein sequence ID" value="ACV57671.1"/>
    <property type="molecule type" value="Genomic_DNA"/>
</dbReference>
<dbReference type="AlphaFoldDB" id="C8WTC9"/>
<evidence type="ECO:0000313" key="1">
    <source>
        <dbReference type="EMBL" id="ACV57671.1"/>
    </source>
</evidence>
<organism evidence="1 2">
    <name type="scientific">Alicyclobacillus acidocaldarius subsp. acidocaldarius (strain ATCC 27009 / DSM 446 / BCRC 14685 / JCM 5260 / KCTC 1825 / NBRC 15652 / NCIMB 11725 / NRRL B-14509 / 104-IA)</name>
    <name type="common">Bacillus acidocaldarius</name>
    <dbReference type="NCBI Taxonomy" id="521098"/>
    <lineage>
        <taxon>Bacteria</taxon>
        <taxon>Bacillati</taxon>
        <taxon>Bacillota</taxon>
        <taxon>Bacilli</taxon>
        <taxon>Bacillales</taxon>
        <taxon>Alicyclobacillaceae</taxon>
        <taxon>Alicyclobacillus</taxon>
    </lineage>
</organism>
<proteinExistence type="predicted"/>
<name>C8WTC9_ALIAD</name>
<sequence length="92" mass="10353">MAKKKQQTAVEDPESRINGLTEAEWHEISVLIGEAIEAETPVRITLKSKLGDKVLEGVPFVKDSRLYLRSEEGSTVQVPLERMAKVEEAVRY</sequence>
<dbReference type="STRING" id="521098.Aaci_0623"/>
<evidence type="ECO:0000313" key="2">
    <source>
        <dbReference type="Proteomes" id="UP000001917"/>
    </source>
</evidence>
<keyword evidence="2" id="KW-1185">Reference proteome</keyword>
<reference evidence="2" key="1">
    <citation type="submission" date="2009-09" db="EMBL/GenBank/DDBJ databases">
        <title>The complete chromosome of Alicyclobacillus acidocaldarius subsp. acidocaldarius DSM 446.</title>
        <authorList>
            <consortium name="US DOE Joint Genome Institute (JGI-PGF)"/>
            <person name="Lucas S."/>
            <person name="Copeland A."/>
            <person name="Lapidus A."/>
            <person name="Glavina del Rio T."/>
            <person name="Dalin E."/>
            <person name="Tice H."/>
            <person name="Bruce D."/>
            <person name="Goodwin L."/>
            <person name="Pitluck S."/>
            <person name="Kyrpides N."/>
            <person name="Mavromatis K."/>
            <person name="Ivanova N."/>
            <person name="Ovchinnikova G."/>
            <person name="Chertkov O."/>
            <person name="Sims D."/>
            <person name="Brettin T."/>
            <person name="Detter J.C."/>
            <person name="Han C."/>
            <person name="Larimer F."/>
            <person name="Land M."/>
            <person name="Hauser L."/>
            <person name="Markowitz V."/>
            <person name="Cheng J.-F."/>
            <person name="Hugenholtz P."/>
            <person name="Woyke T."/>
            <person name="Wu D."/>
            <person name="Pukall R."/>
            <person name="Klenk H.-P."/>
            <person name="Eisen J.A."/>
        </authorList>
    </citation>
    <scope>NUCLEOTIDE SEQUENCE [LARGE SCALE GENOMIC DNA]</scope>
    <source>
        <strain evidence="2">ATCC 27009 / DSM 446 / BCRC 14685 / JCM 5260 / KCTC 1825 / NBRC 15652 / NCIMB 11725 / NRRL B-14509 / 104-IA</strain>
    </source>
</reference>
<dbReference type="KEGG" id="aac:Aaci_0623"/>
<dbReference type="HOGENOM" id="CLU_2406812_0_0_9"/>
<reference evidence="1 2" key="2">
    <citation type="journal article" date="2010" name="Stand. Genomic Sci.">
        <title>Complete genome sequence of Alicyclobacillus acidocaldarius type strain (104-IA).</title>
        <authorList>
            <person name="Mavromatis K."/>
            <person name="Sikorski J."/>
            <person name="Lapidus A."/>
            <person name="Glavina Del Rio T."/>
            <person name="Copeland A."/>
            <person name="Tice H."/>
            <person name="Cheng J.F."/>
            <person name="Lucas S."/>
            <person name="Chen F."/>
            <person name="Nolan M."/>
            <person name="Bruce D."/>
            <person name="Goodwin L."/>
            <person name="Pitluck S."/>
            <person name="Ivanova N."/>
            <person name="Ovchinnikova G."/>
            <person name="Pati A."/>
            <person name="Chen A."/>
            <person name="Palaniappan K."/>
            <person name="Land M."/>
            <person name="Hauser L."/>
            <person name="Chang Y.J."/>
            <person name="Jeffries C.D."/>
            <person name="Chain P."/>
            <person name="Meincke L."/>
            <person name="Sims D."/>
            <person name="Chertkov O."/>
            <person name="Han C."/>
            <person name="Brettin T."/>
            <person name="Detter J.C."/>
            <person name="Wahrenburg C."/>
            <person name="Rohde M."/>
            <person name="Pukall R."/>
            <person name="Goker M."/>
            <person name="Bristow J."/>
            <person name="Eisen J.A."/>
            <person name="Markowitz V."/>
            <person name="Hugenholtz P."/>
            <person name="Klenk H.P."/>
            <person name="Kyrpides N.C."/>
        </authorList>
    </citation>
    <scope>NUCLEOTIDE SEQUENCE [LARGE SCALE GENOMIC DNA]</scope>
    <source>
        <strain evidence="2">ATCC 27009 / DSM 446 / BCRC 14685 / JCM 5260 / KCTC 1825 / NBRC 15652 / NCIMB 11725 / NRRL B-14509 / 104-IA</strain>
    </source>
</reference>
<protein>
    <recommendedName>
        <fullName evidence="3">YolD-like protein</fullName>
    </recommendedName>
</protein>
<dbReference type="Proteomes" id="UP000001917">
    <property type="component" value="Chromosome"/>
</dbReference>
<dbReference type="RefSeq" id="WP_012810033.1">
    <property type="nucleotide sequence ID" value="NC_013205.1"/>
</dbReference>
<gene>
    <name evidence="1" type="ordered locus">Aaci_0623</name>
</gene>
<evidence type="ECO:0008006" key="3">
    <source>
        <dbReference type="Google" id="ProtNLM"/>
    </source>
</evidence>
<accession>C8WTC9</accession>